<protein>
    <submittedName>
        <fullName evidence="1">Uncharacterized protein</fullName>
    </submittedName>
</protein>
<accession>A0A239NG97</accession>
<evidence type="ECO:0000313" key="2">
    <source>
        <dbReference type="Proteomes" id="UP000198280"/>
    </source>
</evidence>
<dbReference type="AlphaFoldDB" id="A0A239NG97"/>
<organism evidence="1 2">
    <name type="scientific">Actinacidiphila glaucinigra</name>
    <dbReference type="NCBI Taxonomy" id="235986"/>
    <lineage>
        <taxon>Bacteria</taxon>
        <taxon>Bacillati</taxon>
        <taxon>Actinomycetota</taxon>
        <taxon>Actinomycetes</taxon>
        <taxon>Kitasatosporales</taxon>
        <taxon>Streptomycetaceae</taxon>
        <taxon>Actinacidiphila</taxon>
    </lineage>
</organism>
<gene>
    <name evidence="1" type="ORF">SAMN05216252_13520</name>
</gene>
<keyword evidence="2" id="KW-1185">Reference proteome</keyword>
<dbReference type="EMBL" id="FZOF01000035">
    <property type="protein sequence ID" value="SNT53328.1"/>
    <property type="molecule type" value="Genomic_DNA"/>
</dbReference>
<reference evidence="1 2" key="1">
    <citation type="submission" date="2017-06" db="EMBL/GenBank/DDBJ databases">
        <authorList>
            <person name="Kim H.J."/>
            <person name="Triplett B.A."/>
        </authorList>
    </citation>
    <scope>NUCLEOTIDE SEQUENCE [LARGE SCALE GENOMIC DNA]</scope>
    <source>
        <strain evidence="1 2">CGMCC 4.1858</strain>
    </source>
</reference>
<dbReference type="RefSeq" id="WP_179280166.1">
    <property type="nucleotide sequence ID" value="NZ_FZOF01000035.1"/>
</dbReference>
<proteinExistence type="predicted"/>
<dbReference type="Proteomes" id="UP000198280">
    <property type="component" value="Unassembled WGS sequence"/>
</dbReference>
<evidence type="ECO:0000313" key="1">
    <source>
        <dbReference type="EMBL" id="SNT53328.1"/>
    </source>
</evidence>
<sequence>MDRTSPRTGNTATVRCPGMLRRITAPSALPVASSLLSPGAKATVWTGARCSSSRAANGSDWVLSGAPRASGVSWARKACSAGSIDASGRPSARAWGCATRSW</sequence>
<name>A0A239NG97_9ACTN</name>